<comment type="caution">
    <text evidence="2">The sequence shown here is derived from an EMBL/GenBank/DDBJ whole genome shotgun (WGS) entry which is preliminary data.</text>
</comment>
<dbReference type="Proteomes" id="UP000182235">
    <property type="component" value="Unassembled WGS sequence"/>
</dbReference>
<organism evidence="2 3">
    <name type="scientific">Emergomyces pasteurianus Ep9510</name>
    <dbReference type="NCBI Taxonomy" id="1447872"/>
    <lineage>
        <taxon>Eukaryota</taxon>
        <taxon>Fungi</taxon>
        <taxon>Dikarya</taxon>
        <taxon>Ascomycota</taxon>
        <taxon>Pezizomycotina</taxon>
        <taxon>Eurotiomycetes</taxon>
        <taxon>Eurotiomycetidae</taxon>
        <taxon>Onygenales</taxon>
        <taxon>Ajellomycetaceae</taxon>
        <taxon>Emergomyces</taxon>
    </lineage>
</organism>
<evidence type="ECO:0000313" key="2">
    <source>
        <dbReference type="EMBL" id="OJD15468.1"/>
    </source>
</evidence>
<name>A0A1J9QHR9_9EURO</name>
<dbReference type="AlphaFoldDB" id="A0A1J9QHR9"/>
<gene>
    <name evidence="2" type="ORF">AJ78_04263</name>
</gene>
<sequence>MFLISAPEIAADEMFADCFALLPTGLDDETHSSPNDVANDPPNQREPTPPLVPDYREGNTSKPLNYFNVIEADLHPGKEHVHAHQTEQVTLNKQEYILLPLSQMSILKLMQDLIIIDESMSATDVPCCSDQFVVISNLR</sequence>
<feature type="compositionally biased region" description="Polar residues" evidence="1">
    <location>
        <begin position="32"/>
        <end position="46"/>
    </location>
</feature>
<dbReference type="EMBL" id="LGRN01000154">
    <property type="protein sequence ID" value="OJD15468.1"/>
    <property type="molecule type" value="Genomic_DNA"/>
</dbReference>
<accession>A0A1J9QHR9</accession>
<protein>
    <submittedName>
        <fullName evidence="2">Uncharacterized protein</fullName>
    </submittedName>
</protein>
<proteinExistence type="predicted"/>
<feature type="region of interest" description="Disordered" evidence="1">
    <location>
        <begin position="29"/>
        <end position="57"/>
    </location>
</feature>
<keyword evidence="3" id="KW-1185">Reference proteome</keyword>
<dbReference type="VEuPathDB" id="FungiDB:AJ78_04263"/>
<evidence type="ECO:0000256" key="1">
    <source>
        <dbReference type="SAM" id="MobiDB-lite"/>
    </source>
</evidence>
<reference evidence="2 3" key="1">
    <citation type="submission" date="2015-07" db="EMBL/GenBank/DDBJ databases">
        <title>Emmonsia species relationships and genome sequence.</title>
        <authorList>
            <consortium name="The Broad Institute Genomics Platform"/>
            <person name="Cuomo C.A."/>
            <person name="Munoz J.F."/>
            <person name="Imamovic A."/>
            <person name="Priest M.E."/>
            <person name="Young S."/>
            <person name="Clay O.K."/>
            <person name="McEwen J.G."/>
        </authorList>
    </citation>
    <scope>NUCLEOTIDE SEQUENCE [LARGE SCALE GENOMIC DNA]</scope>
    <source>
        <strain evidence="2 3">UAMH 9510</strain>
    </source>
</reference>
<evidence type="ECO:0000313" key="3">
    <source>
        <dbReference type="Proteomes" id="UP000182235"/>
    </source>
</evidence>